<evidence type="ECO:0000259" key="1">
    <source>
        <dbReference type="PROSITE" id="PS51742"/>
    </source>
</evidence>
<dbReference type="RefSeq" id="WP_262397444.1">
    <property type="nucleotide sequence ID" value="NZ_JACRTC010000003.1"/>
</dbReference>
<dbReference type="EMBL" id="JACRTC010000003">
    <property type="protein sequence ID" value="MBC8570348.1"/>
    <property type="molecule type" value="Genomic_DNA"/>
</dbReference>
<keyword evidence="2" id="KW-0238">DNA-binding</keyword>
<proteinExistence type="predicted"/>
<keyword evidence="3" id="KW-1185">Reference proteome</keyword>
<dbReference type="PANTHER" id="PTHR34988">
    <property type="entry name" value="PROTEIN, PUTATIVE-RELATED"/>
    <property type="match status" value="1"/>
</dbReference>
<dbReference type="InterPro" id="IPR025707">
    <property type="entry name" value="DNA_bp_PD1"/>
</dbReference>
<dbReference type="CDD" id="cd11378">
    <property type="entry name" value="DUF296"/>
    <property type="match status" value="1"/>
</dbReference>
<dbReference type="Gene3D" id="3.30.1330.80">
    <property type="entry name" value="Hypothetical protein, similar to alpha- acetolactate decarboxylase, domain 2"/>
    <property type="match status" value="1"/>
</dbReference>
<comment type="caution">
    <text evidence="2">The sequence shown here is derived from an EMBL/GenBank/DDBJ whole genome shotgun (WGS) entry which is preliminary data.</text>
</comment>
<accession>A0A926IBJ5</accession>
<feature type="domain" description="PPC" evidence="1">
    <location>
        <begin position="4"/>
        <end position="139"/>
    </location>
</feature>
<evidence type="ECO:0000313" key="3">
    <source>
        <dbReference type="Proteomes" id="UP000660861"/>
    </source>
</evidence>
<dbReference type="SUPFAM" id="SSF117856">
    <property type="entry name" value="AF0104/ALDC/Ptd012-like"/>
    <property type="match status" value="1"/>
</dbReference>
<dbReference type="InterPro" id="IPR005175">
    <property type="entry name" value="PPC_dom"/>
</dbReference>
<protein>
    <submittedName>
        <fullName evidence="2">DNA-binding protein</fullName>
    </submittedName>
</protein>
<dbReference type="PIRSF" id="PIRSF016702">
    <property type="entry name" value="DNA_bp_PD1"/>
    <property type="match status" value="1"/>
</dbReference>
<dbReference type="Pfam" id="PF03479">
    <property type="entry name" value="PCC"/>
    <property type="match status" value="1"/>
</dbReference>
<evidence type="ECO:0000313" key="2">
    <source>
        <dbReference type="EMBL" id="MBC8570348.1"/>
    </source>
</evidence>
<dbReference type="PANTHER" id="PTHR34988:SF1">
    <property type="entry name" value="DNA-BINDING PROTEIN"/>
    <property type="match status" value="1"/>
</dbReference>
<dbReference type="Proteomes" id="UP000660861">
    <property type="component" value="Unassembled WGS sequence"/>
</dbReference>
<gene>
    <name evidence="2" type="ORF">H8709_05840</name>
</gene>
<name>A0A926IBJ5_9FIRM</name>
<sequence>MLYRVFGDTIVARLDKGEEVIAAIKEICVKEGVKAGSITGLGAVNHVVIGVFDTEEQKFCPNVLDGVYEIASVTGNVSEMDGETYLHLHATFGDREGRVFGGHLSEAVISATGEIYIHTVDGHVGRTFSPEIGLNLIDF</sequence>
<dbReference type="GO" id="GO:0003677">
    <property type="term" value="F:DNA binding"/>
    <property type="evidence" value="ECO:0007669"/>
    <property type="project" value="UniProtKB-KW"/>
</dbReference>
<reference evidence="2" key="1">
    <citation type="submission" date="2020-08" db="EMBL/GenBank/DDBJ databases">
        <title>Genome public.</title>
        <authorList>
            <person name="Liu C."/>
            <person name="Sun Q."/>
        </authorList>
    </citation>
    <scope>NUCLEOTIDE SEQUENCE</scope>
    <source>
        <strain evidence="2">NSJ-54</strain>
    </source>
</reference>
<dbReference type="AlphaFoldDB" id="A0A926IBJ5"/>
<dbReference type="PROSITE" id="PS51742">
    <property type="entry name" value="PPC"/>
    <property type="match status" value="1"/>
</dbReference>
<organism evidence="2 3">
    <name type="scientific">Zongyangia hominis</name>
    <dbReference type="NCBI Taxonomy" id="2763677"/>
    <lineage>
        <taxon>Bacteria</taxon>
        <taxon>Bacillati</taxon>
        <taxon>Bacillota</taxon>
        <taxon>Clostridia</taxon>
        <taxon>Eubacteriales</taxon>
        <taxon>Oscillospiraceae</taxon>
        <taxon>Zongyangia</taxon>
    </lineage>
</organism>